<dbReference type="Gene3D" id="3.40.50.2000">
    <property type="entry name" value="Glycogen Phosphorylase B"/>
    <property type="match status" value="1"/>
</dbReference>
<dbReference type="SUPFAM" id="SSF53756">
    <property type="entry name" value="UDP-Glycosyltransferase/glycogen phosphorylase"/>
    <property type="match status" value="1"/>
</dbReference>
<accession>A0A7J3XY95</accession>
<name>A0A7J3XY95_9CREN</name>
<evidence type="ECO:0000313" key="2">
    <source>
        <dbReference type="EMBL" id="HHP67677.1"/>
    </source>
</evidence>
<dbReference type="GO" id="GO:0005975">
    <property type="term" value="P:carbohydrate metabolic process"/>
    <property type="evidence" value="ECO:0007669"/>
    <property type="project" value="InterPro"/>
</dbReference>
<organism evidence="2">
    <name type="scientific">Thermogladius calderae</name>
    <dbReference type="NCBI Taxonomy" id="1200300"/>
    <lineage>
        <taxon>Archaea</taxon>
        <taxon>Thermoproteota</taxon>
        <taxon>Thermoprotei</taxon>
        <taxon>Desulfurococcales</taxon>
        <taxon>Desulfurococcaceae</taxon>
        <taxon>Thermogladius</taxon>
    </lineage>
</organism>
<dbReference type="AlphaFoldDB" id="A0A7J3XY95"/>
<dbReference type="PANTHER" id="PTHR42655">
    <property type="entry name" value="GLYCOGEN PHOSPHORYLASE"/>
    <property type="match status" value="1"/>
</dbReference>
<dbReference type="InterPro" id="IPR052182">
    <property type="entry name" value="Glycogen/Maltodextrin_Phosph"/>
</dbReference>
<dbReference type="GO" id="GO:0008184">
    <property type="term" value="F:glycogen phosphorylase activity"/>
    <property type="evidence" value="ECO:0007669"/>
    <property type="project" value="InterPro"/>
</dbReference>
<evidence type="ECO:0000256" key="1">
    <source>
        <dbReference type="ARBA" id="ARBA00006047"/>
    </source>
</evidence>
<gene>
    <name evidence="2" type="ORF">ENM60_02635</name>
</gene>
<dbReference type="Pfam" id="PF00343">
    <property type="entry name" value="Phosphorylase"/>
    <property type="match status" value="1"/>
</dbReference>
<sequence>MVIVSVTPEIAIDELKMYAGGLGVLEGDKLITAGEIGLDYWALSLFYRRGYVKLRFNGVEPVLEPERQVSSVLAKLQPWDEFTVTLKGEEVVVRPLVYPHKTARAVFFEAVCPQWARNLTDRVYMADTLENQFLVYAFLAKSAAVFIKDFIGLENVSVIDLEEAHTALLLTALNINERARIVIHTPGPWGHPYFPGGLIAREFGLFLGDNVSLTDYALSKLDRGIVVSKKQEEIAKKLFSKYADKIISITNGISLERWMDARLLEAYTKNTLSREMVVNVRMDNRSKLVSYLKSIKLDLVVDDKPIIAWVRRLAKYKRPYFIARFIEENPDVKAVFVLGGKPHPKDSDGLNYARRFRDLHLKINHVVYVSDYDIPAARTILRGSDILLFTPFSGWEASGTSFMKALVNGVPVLSSRDGAALEVIEDNINGWFFGEDIRDFINIYDDPKSKEIDEKEYSEFKKKLLEAIDMYYSDKEKYWEISFNSVLKTPGKVDMRRVLGRYYLEAGLK</sequence>
<dbReference type="EMBL" id="DRYK01000035">
    <property type="protein sequence ID" value="HHP67677.1"/>
    <property type="molecule type" value="Genomic_DNA"/>
</dbReference>
<reference evidence="2" key="1">
    <citation type="journal article" date="2020" name="mSystems">
        <title>Genome- and Community-Level Interaction Insights into Carbon Utilization and Element Cycling Functions of Hydrothermarchaeota in Hydrothermal Sediment.</title>
        <authorList>
            <person name="Zhou Z."/>
            <person name="Liu Y."/>
            <person name="Xu W."/>
            <person name="Pan J."/>
            <person name="Luo Z.H."/>
            <person name="Li M."/>
        </authorList>
    </citation>
    <scope>NUCLEOTIDE SEQUENCE [LARGE SCALE GENOMIC DNA]</scope>
    <source>
        <strain evidence="2">SpSt-110</strain>
    </source>
</reference>
<comment type="caution">
    <text evidence="2">The sequence shown here is derived from an EMBL/GenBank/DDBJ whole genome shotgun (WGS) entry which is preliminary data.</text>
</comment>
<comment type="similarity">
    <text evidence="1">Belongs to the glycogen phosphorylase family.</text>
</comment>
<dbReference type="PANTHER" id="PTHR42655:SF1">
    <property type="entry name" value="GLYCOGEN PHOSPHORYLASE"/>
    <property type="match status" value="1"/>
</dbReference>
<protein>
    <submittedName>
        <fullName evidence="2">Glycosyltransferase</fullName>
    </submittedName>
</protein>
<proteinExistence type="inferred from homology"/>
<dbReference type="InterPro" id="IPR000811">
    <property type="entry name" value="Glyco_trans_35"/>
</dbReference>
<keyword evidence="2" id="KW-0808">Transferase</keyword>